<dbReference type="Gene3D" id="2.40.110.10">
    <property type="entry name" value="Butyryl-CoA Dehydrogenase, subunit A, domain 2"/>
    <property type="match status" value="1"/>
</dbReference>
<proteinExistence type="inferred from homology"/>
<dbReference type="SUPFAM" id="SSF56645">
    <property type="entry name" value="Acyl-CoA dehydrogenase NM domain-like"/>
    <property type="match status" value="1"/>
</dbReference>
<keyword evidence="4 5" id="KW-0274">FAD</keyword>
<dbReference type="InterPro" id="IPR036250">
    <property type="entry name" value="AcylCo_DH-like_C"/>
</dbReference>
<dbReference type="Proteomes" id="UP000630353">
    <property type="component" value="Unassembled WGS sequence"/>
</dbReference>
<dbReference type="InterPro" id="IPR046373">
    <property type="entry name" value="Acyl-CoA_Oxase/DH_mid-dom_sf"/>
</dbReference>
<dbReference type="EMBL" id="BMZS01000004">
    <property type="protein sequence ID" value="GHD49364.1"/>
    <property type="molecule type" value="Genomic_DNA"/>
</dbReference>
<feature type="domain" description="Acyl-CoA dehydrogenase/oxidase C-terminal" evidence="6">
    <location>
        <begin position="235"/>
        <end position="381"/>
    </location>
</feature>
<keyword evidence="3 5" id="KW-0285">Flavoprotein</keyword>
<dbReference type="PANTHER" id="PTHR43884:SF12">
    <property type="entry name" value="ISOVALERYL-COA DEHYDROGENASE, MITOCHONDRIAL-RELATED"/>
    <property type="match status" value="1"/>
</dbReference>
<dbReference type="Pfam" id="PF02771">
    <property type="entry name" value="Acyl-CoA_dh_N"/>
    <property type="match status" value="1"/>
</dbReference>
<evidence type="ECO:0000256" key="2">
    <source>
        <dbReference type="ARBA" id="ARBA00009347"/>
    </source>
</evidence>
<dbReference type="Pfam" id="PF02770">
    <property type="entry name" value="Acyl-CoA_dh_M"/>
    <property type="match status" value="1"/>
</dbReference>
<protein>
    <submittedName>
        <fullName evidence="9">Acyl-CoA dehydrogenase</fullName>
    </submittedName>
</protein>
<sequence length="390" mass="42424">MTGVQLLTDDQKAVVEAVGRIIDRFDDDYWRKADEQARFPVEYTTAMAEGGWLGIAMPEDVGGAGLGLTEAALMMNRVANSAGGMAASSSIHINIFGLNPVVVFGNEEQRRRFLPPLIAGKERACFGVTEPDAGLDTGRIKTAAVRDGDVYRITGRKIWTSTAQEADRVLIIARTSPIDSTRKPTDGLTLFYAPLDRSKVEIRAIHKMGRHAVDSNMLFIDGLEVPVADRIGEEGQGFKCLLHGLNPERVMIAAEAVGIGRQALSRAVTYAKERVVFGRPIGQNQGIQHPLAENWMELEAAWLMVLRAAALYDAGEPCGAEANAAKYLAAEAAFKACERAVMTLGGMGYAAEYGVERLFREVLINRIAPVSPELIKCFIAERVLGLPKSY</sequence>
<dbReference type="InterPro" id="IPR013786">
    <property type="entry name" value="AcylCoA_DH/ox_N"/>
</dbReference>
<dbReference type="InterPro" id="IPR009075">
    <property type="entry name" value="AcylCo_DH/oxidase_C"/>
</dbReference>
<dbReference type="FunFam" id="1.20.140.10:FF:000012">
    <property type="entry name" value="Acyl-CoA dehydrogenase fadE12"/>
    <property type="match status" value="1"/>
</dbReference>
<dbReference type="GO" id="GO:0050660">
    <property type="term" value="F:flavin adenine dinucleotide binding"/>
    <property type="evidence" value="ECO:0007669"/>
    <property type="project" value="InterPro"/>
</dbReference>
<keyword evidence="10" id="KW-1185">Reference proteome</keyword>
<dbReference type="Gene3D" id="1.10.540.10">
    <property type="entry name" value="Acyl-CoA dehydrogenase/oxidase, N-terminal domain"/>
    <property type="match status" value="1"/>
</dbReference>
<reference evidence="9" key="2">
    <citation type="submission" date="2020-09" db="EMBL/GenBank/DDBJ databases">
        <authorList>
            <person name="Sun Q."/>
            <person name="Kim S."/>
        </authorList>
    </citation>
    <scope>NUCLEOTIDE SEQUENCE</scope>
    <source>
        <strain evidence="9">KCTC 42651</strain>
    </source>
</reference>
<dbReference type="SUPFAM" id="SSF47203">
    <property type="entry name" value="Acyl-CoA dehydrogenase C-terminal domain-like"/>
    <property type="match status" value="1"/>
</dbReference>
<dbReference type="AlphaFoldDB" id="A0A918XRA9"/>
<evidence type="ECO:0000256" key="4">
    <source>
        <dbReference type="ARBA" id="ARBA00022827"/>
    </source>
</evidence>
<keyword evidence="5" id="KW-0560">Oxidoreductase</keyword>
<evidence type="ECO:0000259" key="8">
    <source>
        <dbReference type="Pfam" id="PF02771"/>
    </source>
</evidence>
<dbReference type="InterPro" id="IPR006091">
    <property type="entry name" value="Acyl-CoA_Oxase/DH_mid-dom"/>
</dbReference>
<dbReference type="Gene3D" id="1.20.140.10">
    <property type="entry name" value="Butyryl-CoA Dehydrogenase, subunit A, domain 3"/>
    <property type="match status" value="1"/>
</dbReference>
<name>A0A918XRA9_9PROT</name>
<organism evidence="9 10">
    <name type="scientific">Thalassobaculum fulvum</name>
    <dbReference type="NCBI Taxonomy" id="1633335"/>
    <lineage>
        <taxon>Bacteria</taxon>
        <taxon>Pseudomonadati</taxon>
        <taxon>Pseudomonadota</taxon>
        <taxon>Alphaproteobacteria</taxon>
        <taxon>Rhodospirillales</taxon>
        <taxon>Thalassobaculaceae</taxon>
        <taxon>Thalassobaculum</taxon>
    </lineage>
</organism>
<dbReference type="InterPro" id="IPR037069">
    <property type="entry name" value="AcylCoA_DH/ox_N_sf"/>
</dbReference>
<dbReference type="InterPro" id="IPR009100">
    <property type="entry name" value="AcylCoA_DH/oxidase_NM_dom_sf"/>
</dbReference>
<gene>
    <name evidence="9" type="ORF">GCM10017083_21550</name>
</gene>
<feature type="domain" description="Acyl-CoA dehydrogenase/oxidase N-terminal" evidence="8">
    <location>
        <begin position="8"/>
        <end position="121"/>
    </location>
</feature>
<evidence type="ECO:0000259" key="6">
    <source>
        <dbReference type="Pfam" id="PF00441"/>
    </source>
</evidence>
<comment type="cofactor">
    <cofactor evidence="1 5">
        <name>FAD</name>
        <dbReference type="ChEBI" id="CHEBI:57692"/>
    </cofactor>
</comment>
<dbReference type="PANTHER" id="PTHR43884">
    <property type="entry name" value="ACYL-COA DEHYDROGENASE"/>
    <property type="match status" value="1"/>
</dbReference>
<dbReference type="RefSeq" id="WP_189989226.1">
    <property type="nucleotide sequence ID" value="NZ_BMZS01000004.1"/>
</dbReference>
<evidence type="ECO:0000256" key="3">
    <source>
        <dbReference type="ARBA" id="ARBA00022630"/>
    </source>
</evidence>
<evidence type="ECO:0000256" key="1">
    <source>
        <dbReference type="ARBA" id="ARBA00001974"/>
    </source>
</evidence>
<evidence type="ECO:0000313" key="9">
    <source>
        <dbReference type="EMBL" id="GHD49364.1"/>
    </source>
</evidence>
<reference evidence="9" key="1">
    <citation type="journal article" date="2014" name="Int. J. Syst. Evol. Microbiol.">
        <title>Complete genome sequence of Corynebacterium casei LMG S-19264T (=DSM 44701T), isolated from a smear-ripened cheese.</title>
        <authorList>
            <consortium name="US DOE Joint Genome Institute (JGI-PGF)"/>
            <person name="Walter F."/>
            <person name="Albersmeier A."/>
            <person name="Kalinowski J."/>
            <person name="Ruckert C."/>
        </authorList>
    </citation>
    <scope>NUCLEOTIDE SEQUENCE</scope>
    <source>
        <strain evidence="9">KCTC 42651</strain>
    </source>
</reference>
<dbReference type="GO" id="GO:0003995">
    <property type="term" value="F:acyl-CoA dehydrogenase activity"/>
    <property type="evidence" value="ECO:0007669"/>
    <property type="project" value="TreeGrafter"/>
</dbReference>
<evidence type="ECO:0000259" key="7">
    <source>
        <dbReference type="Pfam" id="PF02770"/>
    </source>
</evidence>
<comment type="similarity">
    <text evidence="2 5">Belongs to the acyl-CoA dehydrogenase family.</text>
</comment>
<evidence type="ECO:0000256" key="5">
    <source>
        <dbReference type="RuleBase" id="RU362125"/>
    </source>
</evidence>
<feature type="domain" description="Acyl-CoA oxidase/dehydrogenase middle" evidence="7">
    <location>
        <begin position="125"/>
        <end position="221"/>
    </location>
</feature>
<accession>A0A918XRA9</accession>
<dbReference type="PIRSF" id="PIRSF016578">
    <property type="entry name" value="HsaA"/>
    <property type="match status" value="1"/>
</dbReference>
<evidence type="ECO:0000313" key="10">
    <source>
        <dbReference type="Proteomes" id="UP000630353"/>
    </source>
</evidence>
<comment type="caution">
    <text evidence="9">The sequence shown here is derived from an EMBL/GenBank/DDBJ whole genome shotgun (WGS) entry which is preliminary data.</text>
</comment>
<dbReference type="Pfam" id="PF00441">
    <property type="entry name" value="Acyl-CoA_dh_1"/>
    <property type="match status" value="1"/>
</dbReference>